<name>A0ACB8K9H1_CITSI</name>
<organism evidence="1 2">
    <name type="scientific">Citrus sinensis</name>
    <name type="common">Sweet orange</name>
    <name type="synonym">Citrus aurantium var. sinensis</name>
    <dbReference type="NCBI Taxonomy" id="2711"/>
    <lineage>
        <taxon>Eukaryota</taxon>
        <taxon>Viridiplantae</taxon>
        <taxon>Streptophyta</taxon>
        <taxon>Embryophyta</taxon>
        <taxon>Tracheophyta</taxon>
        <taxon>Spermatophyta</taxon>
        <taxon>Magnoliopsida</taxon>
        <taxon>eudicotyledons</taxon>
        <taxon>Gunneridae</taxon>
        <taxon>Pentapetalae</taxon>
        <taxon>rosids</taxon>
        <taxon>malvids</taxon>
        <taxon>Sapindales</taxon>
        <taxon>Rutaceae</taxon>
        <taxon>Aurantioideae</taxon>
        <taxon>Citrus</taxon>
    </lineage>
</organism>
<dbReference type="Proteomes" id="UP000829398">
    <property type="component" value="Chromosome 5"/>
</dbReference>
<accession>A0ACB8K9H1</accession>
<gene>
    <name evidence="1" type="ORF">KPL71_014119</name>
</gene>
<reference evidence="2" key="1">
    <citation type="journal article" date="2023" name="Hortic. Res.">
        <title>A chromosome-level phased genome enabling allele-level studies in sweet orange: a case study on citrus Huanglongbing tolerance.</title>
        <authorList>
            <person name="Wu B."/>
            <person name="Yu Q."/>
            <person name="Deng Z."/>
            <person name="Duan Y."/>
            <person name="Luo F."/>
            <person name="Gmitter F. Jr."/>
        </authorList>
    </citation>
    <scope>NUCLEOTIDE SEQUENCE [LARGE SCALE GENOMIC DNA]</scope>
    <source>
        <strain evidence="2">cv. Valencia</strain>
    </source>
</reference>
<dbReference type="EMBL" id="CM039174">
    <property type="protein sequence ID" value="KAH9751026.1"/>
    <property type="molecule type" value="Genomic_DNA"/>
</dbReference>
<sequence>MKSGMPASEFSAIMDQDYELKKTICRDFLTNKKYFIVLDVVHSDKIWDDLRDILPDCQNGSRILLTVGNPNILISFQLESGEKIRLDSVPTGGQLTRIKHEDWLFSILYHGSKSLEILMQEMVYRPSSLLLLSVLELPFNLKVCCLYMSVFHEHFVISTRQLYQLWTAQGFIPHNCEETAEKYFEELINRGFIQVEKRSAGGTIKACLLNSTVWDVLATLAHMMEFIMMWDQSFKPFNLFPHKKSLTKFVSVEPPDMYYNSLLTTFVNTHLALLDYISSSYIDHTPQEIWKMDKLMHLNFGCITLPAHPGKYCNSLKSLSYISALSSSSCTPDILARLPNVQTLRIYGDLSYYQSGSSKSLCKLLKLKCLKMVNESKMRQLSQIVLAEYQFPSSLTQLSFSNMELKKDPMPTLEKLPHLQVLKLKQKSYYGRELACLGVGSFPQLKILHLKSMFWLEEWIMGGGAMPKLESLVINPCAYLKKLPEELWRIKSLCKLELHWPHPELRKRLRAFEDMERRYEIQKFPYGI</sequence>
<comment type="caution">
    <text evidence="1">The sequence shown here is derived from an EMBL/GenBank/DDBJ whole genome shotgun (WGS) entry which is preliminary data.</text>
</comment>
<evidence type="ECO:0000313" key="1">
    <source>
        <dbReference type="EMBL" id="KAH9751026.1"/>
    </source>
</evidence>
<proteinExistence type="predicted"/>
<evidence type="ECO:0000313" key="2">
    <source>
        <dbReference type="Proteomes" id="UP000829398"/>
    </source>
</evidence>
<keyword evidence="2" id="KW-1185">Reference proteome</keyword>
<protein>
    <submittedName>
        <fullName evidence="1">Disease resistance RPP8-like protein 3</fullName>
    </submittedName>
</protein>